<evidence type="ECO:0000256" key="10">
    <source>
        <dbReference type="ARBA" id="ARBA00033381"/>
    </source>
</evidence>
<dbReference type="Proteomes" id="UP000228621">
    <property type="component" value="Unassembled WGS sequence"/>
</dbReference>
<dbReference type="SUPFAM" id="SSF53383">
    <property type="entry name" value="PLP-dependent transferases"/>
    <property type="match status" value="1"/>
</dbReference>
<evidence type="ECO:0000259" key="13">
    <source>
        <dbReference type="Pfam" id="PF00155"/>
    </source>
</evidence>
<evidence type="ECO:0000256" key="1">
    <source>
        <dbReference type="ARBA" id="ARBA00001933"/>
    </source>
</evidence>
<dbReference type="GO" id="GO:0008710">
    <property type="term" value="F:8-amino-7-oxononanoate synthase activity"/>
    <property type="evidence" value="ECO:0007669"/>
    <property type="project" value="UniProtKB-EC"/>
</dbReference>
<dbReference type="Gene3D" id="3.40.640.10">
    <property type="entry name" value="Type I PLP-dependent aspartate aminotransferase-like (Major domain)"/>
    <property type="match status" value="1"/>
</dbReference>
<dbReference type="AlphaFoldDB" id="A0A2A5JSG5"/>
<evidence type="ECO:0000256" key="5">
    <source>
        <dbReference type="ARBA" id="ARBA00013187"/>
    </source>
</evidence>
<sequence>MPFAYISQALAARRREGLLRQRVLVEHACARTITIAGKQYLNFASNDYLGLATKLEVDQLVHTEAGSRSSALVTGYLDVHHKLERKLCHTLGYEAALLFPSGFAANTSVLKALFTTQEKQSSAAVFQDKLNHASLIDGGLATDAKFVRFNHNDLTHLRSRLEKTKAEHKLVVTEGVFSMDGDTAPIVEISELAKSYNAWLMVDDAHAFGVVGENGLGTVDTGIKPEILVITFGKAMGCQGAAVLASQHVIDYMTQFNREFVYTTAISPIMASVALLQLEKLLQASQARDKLSGNIEYFKKLISATNLSPMPSDTAIQPLVYGSSENVLAVQSKLKQQGIWVGAIRPPTVPQNTARLRITITAEHSIEDIECLVSALAEVS</sequence>
<dbReference type="PROSITE" id="PS00599">
    <property type="entry name" value="AA_TRANSFER_CLASS_2"/>
    <property type="match status" value="1"/>
</dbReference>
<comment type="catalytic activity">
    <reaction evidence="11">
        <text>6-carboxyhexanoyl-[ACP] + L-alanine + H(+) = (8S)-8-amino-7-oxononanoate + holo-[ACP] + CO2</text>
        <dbReference type="Rhea" id="RHEA:42288"/>
        <dbReference type="Rhea" id="RHEA-COMP:9685"/>
        <dbReference type="Rhea" id="RHEA-COMP:9955"/>
        <dbReference type="ChEBI" id="CHEBI:15378"/>
        <dbReference type="ChEBI" id="CHEBI:16526"/>
        <dbReference type="ChEBI" id="CHEBI:57972"/>
        <dbReference type="ChEBI" id="CHEBI:64479"/>
        <dbReference type="ChEBI" id="CHEBI:78846"/>
        <dbReference type="ChEBI" id="CHEBI:149468"/>
        <dbReference type="EC" id="2.3.1.47"/>
    </reaction>
</comment>
<dbReference type="InterPro" id="IPR015424">
    <property type="entry name" value="PyrdxlP-dep_Trfase"/>
</dbReference>
<reference evidence="15" key="1">
    <citation type="journal article" date="2019" name="Genome Announc.">
        <title>Draft Genome Sequence of Pseudoalteromonas piscicida Strain 36Y ROTHPW, an Hypersaline Seawater Isolate from the South Coast of Sonora, Mexico.</title>
        <authorList>
            <person name="Sanchez-Diaz R."/>
            <person name="Molina-Garza Z.J."/>
            <person name="Cruz-Suarez L.E."/>
            <person name="Selvin J."/>
            <person name="Kiran G.S."/>
            <person name="Ibarra-Gamez J.C."/>
            <person name="Gomez-Gil B."/>
            <person name="Galaviz-Silva L."/>
        </authorList>
    </citation>
    <scope>NUCLEOTIDE SEQUENCE [LARGE SCALE GENOMIC DNA]</scope>
    <source>
        <strain evidence="15">36Y_RITHPW</strain>
    </source>
</reference>
<dbReference type="PANTHER" id="PTHR13693">
    <property type="entry name" value="CLASS II AMINOTRANSFERASE/8-AMINO-7-OXONONANOATE SYNTHASE"/>
    <property type="match status" value="1"/>
</dbReference>
<evidence type="ECO:0000256" key="9">
    <source>
        <dbReference type="ARBA" id="ARBA00032610"/>
    </source>
</evidence>
<dbReference type="EC" id="2.3.1.47" evidence="5"/>
<dbReference type="PANTHER" id="PTHR13693:SF100">
    <property type="entry name" value="8-AMINO-7-OXONONANOATE SYNTHASE"/>
    <property type="match status" value="1"/>
</dbReference>
<comment type="similarity">
    <text evidence="3">Belongs to the class-II pyridoxal-phosphate-dependent aminotransferase family. BioF subfamily.</text>
</comment>
<evidence type="ECO:0000256" key="8">
    <source>
        <dbReference type="ARBA" id="ARBA00022898"/>
    </source>
</evidence>
<keyword evidence="7" id="KW-0093">Biotin biosynthesis</keyword>
<name>A0A2A5JSG5_PSEO7</name>
<dbReference type="Pfam" id="PF00155">
    <property type="entry name" value="Aminotran_1_2"/>
    <property type="match status" value="1"/>
</dbReference>
<comment type="subunit">
    <text evidence="4">Homodimer.</text>
</comment>
<keyword evidence="8 12" id="KW-0663">Pyridoxal phosphate</keyword>
<feature type="domain" description="Aminotransferase class I/classII large" evidence="13">
    <location>
        <begin position="39"/>
        <end position="376"/>
    </location>
</feature>
<evidence type="ECO:0000256" key="11">
    <source>
        <dbReference type="ARBA" id="ARBA00047715"/>
    </source>
</evidence>
<accession>A0A2A5JSG5</accession>
<dbReference type="Gene3D" id="3.90.1150.10">
    <property type="entry name" value="Aspartate Aminotransferase, domain 1"/>
    <property type="match status" value="1"/>
</dbReference>
<keyword evidence="15" id="KW-1185">Reference proteome</keyword>
<evidence type="ECO:0000256" key="12">
    <source>
        <dbReference type="RuleBase" id="RU003693"/>
    </source>
</evidence>
<gene>
    <name evidence="14" type="ORF">CEX98_07795</name>
</gene>
<dbReference type="EMBL" id="NKHF01000035">
    <property type="protein sequence ID" value="PCK32355.1"/>
    <property type="molecule type" value="Genomic_DNA"/>
</dbReference>
<protein>
    <recommendedName>
        <fullName evidence="5">8-amino-7-oxononanoate synthase</fullName>
        <ecNumber evidence="5">2.3.1.47</ecNumber>
    </recommendedName>
    <alternativeName>
        <fullName evidence="9">7-keto-8-amino-pelargonic acid synthase</fullName>
    </alternativeName>
    <alternativeName>
        <fullName evidence="10">8-amino-7-ketopelargonate synthase</fullName>
    </alternativeName>
</protein>
<evidence type="ECO:0000256" key="2">
    <source>
        <dbReference type="ARBA" id="ARBA00004746"/>
    </source>
</evidence>
<proteinExistence type="inferred from homology"/>
<evidence type="ECO:0000313" key="14">
    <source>
        <dbReference type="EMBL" id="PCK32355.1"/>
    </source>
</evidence>
<evidence type="ECO:0000313" key="15">
    <source>
        <dbReference type="Proteomes" id="UP000228621"/>
    </source>
</evidence>
<dbReference type="OrthoDB" id="9807157at2"/>
<comment type="caution">
    <text evidence="14">The sequence shown here is derived from an EMBL/GenBank/DDBJ whole genome shotgun (WGS) entry which is preliminary data.</text>
</comment>
<dbReference type="GO" id="GO:0030170">
    <property type="term" value="F:pyridoxal phosphate binding"/>
    <property type="evidence" value="ECO:0007669"/>
    <property type="project" value="InterPro"/>
</dbReference>
<keyword evidence="6" id="KW-0808">Transferase</keyword>
<dbReference type="RefSeq" id="WP_099641533.1">
    <property type="nucleotide sequence ID" value="NZ_NKHF01000035.1"/>
</dbReference>
<evidence type="ECO:0000256" key="4">
    <source>
        <dbReference type="ARBA" id="ARBA00011738"/>
    </source>
</evidence>
<dbReference type="InterPro" id="IPR015421">
    <property type="entry name" value="PyrdxlP-dep_Trfase_major"/>
</dbReference>
<evidence type="ECO:0000256" key="6">
    <source>
        <dbReference type="ARBA" id="ARBA00022679"/>
    </source>
</evidence>
<organism evidence="14 15">
    <name type="scientific">Pseudoalteromonas piscicida</name>
    <dbReference type="NCBI Taxonomy" id="43662"/>
    <lineage>
        <taxon>Bacteria</taxon>
        <taxon>Pseudomonadati</taxon>
        <taxon>Pseudomonadota</taxon>
        <taxon>Gammaproteobacteria</taxon>
        <taxon>Alteromonadales</taxon>
        <taxon>Pseudoalteromonadaceae</taxon>
        <taxon>Pseudoalteromonas</taxon>
    </lineage>
</organism>
<dbReference type="InterPro" id="IPR050087">
    <property type="entry name" value="AON_synthase_class-II"/>
</dbReference>
<comment type="pathway">
    <text evidence="2">Cofactor biosynthesis; biotin biosynthesis.</text>
</comment>
<dbReference type="InterPro" id="IPR015422">
    <property type="entry name" value="PyrdxlP-dep_Trfase_small"/>
</dbReference>
<dbReference type="InterPro" id="IPR004839">
    <property type="entry name" value="Aminotransferase_I/II_large"/>
</dbReference>
<dbReference type="InterPro" id="IPR001917">
    <property type="entry name" value="Aminotrans_II_pyridoxalP_BS"/>
</dbReference>
<evidence type="ECO:0000256" key="3">
    <source>
        <dbReference type="ARBA" id="ARBA00010008"/>
    </source>
</evidence>
<comment type="cofactor">
    <cofactor evidence="1 12">
        <name>pyridoxal 5'-phosphate</name>
        <dbReference type="ChEBI" id="CHEBI:597326"/>
    </cofactor>
</comment>
<dbReference type="GO" id="GO:0009102">
    <property type="term" value="P:biotin biosynthetic process"/>
    <property type="evidence" value="ECO:0007669"/>
    <property type="project" value="UniProtKB-KW"/>
</dbReference>
<evidence type="ECO:0000256" key="7">
    <source>
        <dbReference type="ARBA" id="ARBA00022756"/>
    </source>
</evidence>